<evidence type="ECO:0000313" key="3">
    <source>
        <dbReference type="Proteomes" id="UP000037035"/>
    </source>
</evidence>
<gene>
    <name evidence="2" type="ORF">VP01_15432g1</name>
</gene>
<feature type="non-terminal residue" evidence="2">
    <location>
        <position position="88"/>
    </location>
</feature>
<dbReference type="Proteomes" id="UP000037035">
    <property type="component" value="Unassembled WGS sequence"/>
</dbReference>
<evidence type="ECO:0000313" key="2">
    <source>
        <dbReference type="EMBL" id="KNZ60511.1"/>
    </source>
</evidence>
<feature type="compositionally biased region" description="Basic residues" evidence="1">
    <location>
        <begin position="60"/>
        <end position="70"/>
    </location>
</feature>
<comment type="caution">
    <text evidence="2">The sequence shown here is derived from an EMBL/GenBank/DDBJ whole genome shotgun (WGS) entry which is preliminary data.</text>
</comment>
<evidence type="ECO:0000256" key="1">
    <source>
        <dbReference type="SAM" id="MobiDB-lite"/>
    </source>
</evidence>
<dbReference type="AlphaFoldDB" id="A0A0L6VIA3"/>
<name>A0A0L6VIA3_9BASI</name>
<protein>
    <submittedName>
        <fullName evidence="2">Uncharacterized protein</fullName>
    </submittedName>
</protein>
<reference evidence="2 3" key="1">
    <citation type="submission" date="2015-08" db="EMBL/GenBank/DDBJ databases">
        <title>Next Generation Sequencing and Analysis of the Genome of Puccinia sorghi L Schw, the Causal Agent of Maize Common Rust.</title>
        <authorList>
            <person name="Rochi L."/>
            <person name="Burguener G."/>
            <person name="Darino M."/>
            <person name="Turjanski A."/>
            <person name="Kreff E."/>
            <person name="Dieguez M.J."/>
            <person name="Sacco F."/>
        </authorList>
    </citation>
    <scope>NUCLEOTIDE SEQUENCE [LARGE SCALE GENOMIC DNA]</scope>
    <source>
        <strain evidence="2 3">RO10H11247</strain>
    </source>
</reference>
<keyword evidence="3" id="KW-1185">Reference proteome</keyword>
<dbReference type="EMBL" id="LAVV01006034">
    <property type="protein sequence ID" value="KNZ60511.1"/>
    <property type="molecule type" value="Genomic_DNA"/>
</dbReference>
<sequence>IQSLSHMSYQMCYSLYNIKTSPLTCQYKETDSSLVCRNELFLGNHFFSLNKIPWARKNRFQPLKSKKKKKNPDQPMKPLHYSDFSKLE</sequence>
<feature type="non-terminal residue" evidence="2">
    <location>
        <position position="1"/>
    </location>
</feature>
<organism evidence="2 3">
    <name type="scientific">Puccinia sorghi</name>
    <dbReference type="NCBI Taxonomy" id="27349"/>
    <lineage>
        <taxon>Eukaryota</taxon>
        <taxon>Fungi</taxon>
        <taxon>Dikarya</taxon>
        <taxon>Basidiomycota</taxon>
        <taxon>Pucciniomycotina</taxon>
        <taxon>Pucciniomycetes</taxon>
        <taxon>Pucciniales</taxon>
        <taxon>Pucciniaceae</taxon>
        <taxon>Puccinia</taxon>
    </lineage>
</organism>
<feature type="region of interest" description="Disordered" evidence="1">
    <location>
        <begin position="60"/>
        <end position="88"/>
    </location>
</feature>
<accession>A0A0L6VIA3</accession>
<dbReference type="VEuPathDB" id="FungiDB:VP01_15432g1"/>
<proteinExistence type="predicted"/>